<dbReference type="PROSITE" id="PS00292">
    <property type="entry name" value="CYCLINS"/>
    <property type="match status" value="1"/>
</dbReference>
<dbReference type="InterPro" id="IPR004367">
    <property type="entry name" value="Cyclin_C-dom"/>
</dbReference>
<dbReference type="FunFam" id="1.10.472.10:FF:000001">
    <property type="entry name" value="G2/mitotic-specific cyclin"/>
    <property type="match status" value="1"/>
</dbReference>
<evidence type="ECO:0000256" key="1">
    <source>
        <dbReference type="ARBA" id="ARBA00006955"/>
    </source>
</evidence>
<dbReference type="STRING" id="307507.A0A2V0NKE9"/>
<dbReference type="GO" id="GO:0044772">
    <property type="term" value="P:mitotic cell cycle phase transition"/>
    <property type="evidence" value="ECO:0007669"/>
    <property type="project" value="InterPro"/>
</dbReference>
<proteinExistence type="inferred from homology"/>
<evidence type="ECO:0000313" key="10">
    <source>
        <dbReference type="Proteomes" id="UP000247498"/>
    </source>
</evidence>
<dbReference type="PANTHER" id="PTHR10177">
    <property type="entry name" value="CYCLINS"/>
    <property type="match status" value="1"/>
</dbReference>
<dbReference type="Proteomes" id="UP000247498">
    <property type="component" value="Unassembled WGS sequence"/>
</dbReference>
<feature type="compositionally biased region" description="Basic and acidic residues" evidence="6">
    <location>
        <begin position="10"/>
        <end position="34"/>
    </location>
</feature>
<dbReference type="InParanoid" id="A0A2V0NKE9"/>
<protein>
    <submittedName>
        <fullName evidence="9">B-type cyclin</fullName>
    </submittedName>
</protein>
<evidence type="ECO:0000259" key="8">
    <source>
        <dbReference type="SMART" id="SM01332"/>
    </source>
</evidence>
<dbReference type="Pfam" id="PF02984">
    <property type="entry name" value="Cyclin_C"/>
    <property type="match status" value="1"/>
</dbReference>
<evidence type="ECO:0000256" key="6">
    <source>
        <dbReference type="SAM" id="MobiDB-lite"/>
    </source>
</evidence>
<feature type="domain" description="Cyclin-like" evidence="7">
    <location>
        <begin position="267"/>
        <end position="350"/>
    </location>
</feature>
<dbReference type="FunCoup" id="A0A2V0NKE9">
    <property type="interactions" value="771"/>
</dbReference>
<dbReference type="GO" id="GO:0051301">
    <property type="term" value="P:cell division"/>
    <property type="evidence" value="ECO:0007669"/>
    <property type="project" value="UniProtKB-KW"/>
</dbReference>
<dbReference type="CDD" id="cd20567">
    <property type="entry name" value="CYCLIN_AtCycB-like_rpt1"/>
    <property type="match status" value="1"/>
</dbReference>
<dbReference type="InterPro" id="IPR039361">
    <property type="entry name" value="Cyclin"/>
</dbReference>
<gene>
    <name evidence="9" type="ORF">Rsub_00170</name>
</gene>
<dbReference type="GO" id="GO:0016538">
    <property type="term" value="F:cyclin-dependent protein serine/threonine kinase regulator activity"/>
    <property type="evidence" value="ECO:0007669"/>
    <property type="project" value="InterPro"/>
</dbReference>
<evidence type="ECO:0000313" key="9">
    <source>
        <dbReference type="EMBL" id="GBF87459.1"/>
    </source>
</evidence>
<evidence type="ECO:0000259" key="7">
    <source>
        <dbReference type="SMART" id="SM00385"/>
    </source>
</evidence>
<keyword evidence="2" id="KW-0132">Cell division</keyword>
<dbReference type="SUPFAM" id="SSF47954">
    <property type="entry name" value="Cyclin-like"/>
    <property type="match status" value="2"/>
</dbReference>
<keyword evidence="10" id="KW-1185">Reference proteome</keyword>
<feature type="domain" description="Cyclin C-terminal" evidence="8">
    <location>
        <begin position="263"/>
        <end position="381"/>
    </location>
</feature>
<keyword evidence="3 5" id="KW-0195">Cyclin</keyword>
<dbReference type="InterPro" id="IPR006671">
    <property type="entry name" value="Cyclin_N"/>
</dbReference>
<dbReference type="OrthoDB" id="5590282at2759"/>
<evidence type="ECO:0000256" key="5">
    <source>
        <dbReference type="RuleBase" id="RU000383"/>
    </source>
</evidence>
<dbReference type="Gene3D" id="1.10.472.10">
    <property type="entry name" value="Cyclin-like"/>
    <property type="match status" value="2"/>
</dbReference>
<dbReference type="SMART" id="SM00385">
    <property type="entry name" value="CYCLIN"/>
    <property type="match status" value="2"/>
</dbReference>
<dbReference type="EMBL" id="BDRX01000001">
    <property type="protein sequence ID" value="GBF87459.1"/>
    <property type="molecule type" value="Genomic_DNA"/>
</dbReference>
<dbReference type="InterPro" id="IPR036915">
    <property type="entry name" value="Cyclin-like_sf"/>
</dbReference>
<comment type="similarity">
    <text evidence="1">Belongs to the cyclin family. Cyclin AB subfamily.</text>
</comment>
<evidence type="ECO:0000256" key="2">
    <source>
        <dbReference type="ARBA" id="ARBA00022618"/>
    </source>
</evidence>
<evidence type="ECO:0000256" key="3">
    <source>
        <dbReference type="ARBA" id="ARBA00023127"/>
    </source>
</evidence>
<dbReference type="InterPro" id="IPR046965">
    <property type="entry name" value="Cyclin_A/B-like"/>
</dbReference>
<dbReference type="Pfam" id="PF00134">
    <property type="entry name" value="Cyclin_N"/>
    <property type="match status" value="1"/>
</dbReference>
<organism evidence="9 10">
    <name type="scientific">Raphidocelis subcapitata</name>
    <dbReference type="NCBI Taxonomy" id="307507"/>
    <lineage>
        <taxon>Eukaryota</taxon>
        <taxon>Viridiplantae</taxon>
        <taxon>Chlorophyta</taxon>
        <taxon>core chlorophytes</taxon>
        <taxon>Chlorophyceae</taxon>
        <taxon>CS clade</taxon>
        <taxon>Sphaeropleales</taxon>
        <taxon>Selenastraceae</taxon>
        <taxon>Raphidocelis</taxon>
    </lineage>
</organism>
<keyword evidence="4" id="KW-0131">Cell cycle</keyword>
<dbReference type="PIRSF" id="PIRSF001771">
    <property type="entry name" value="Cyclin_A_B_D_E"/>
    <property type="match status" value="1"/>
</dbReference>
<comment type="caution">
    <text evidence="9">The sequence shown here is derived from an EMBL/GenBank/DDBJ whole genome shotgun (WGS) entry which is preliminary data.</text>
</comment>
<dbReference type="InterPro" id="IPR013763">
    <property type="entry name" value="Cyclin-like_dom"/>
</dbReference>
<reference evidence="9 10" key="1">
    <citation type="journal article" date="2018" name="Sci. Rep.">
        <title>Raphidocelis subcapitata (=Pseudokirchneriella subcapitata) provides an insight into genome evolution and environmental adaptations in the Sphaeropleales.</title>
        <authorList>
            <person name="Suzuki S."/>
            <person name="Yamaguchi H."/>
            <person name="Nakajima N."/>
            <person name="Kawachi M."/>
        </authorList>
    </citation>
    <scope>NUCLEOTIDE SEQUENCE [LARGE SCALE GENOMIC DNA]</scope>
    <source>
        <strain evidence="9 10">NIES-35</strain>
    </source>
</reference>
<name>A0A2V0NKE9_9CHLO</name>
<feature type="domain" description="Cyclin-like" evidence="7">
    <location>
        <begin position="170"/>
        <end position="254"/>
    </location>
</feature>
<dbReference type="AlphaFoldDB" id="A0A2V0NKE9"/>
<accession>A0A2V0NKE9</accession>
<dbReference type="SMART" id="SM01332">
    <property type="entry name" value="Cyclin_C"/>
    <property type="match status" value="1"/>
</dbReference>
<feature type="region of interest" description="Disordered" evidence="6">
    <location>
        <begin position="1"/>
        <end position="122"/>
    </location>
</feature>
<evidence type="ECO:0000256" key="4">
    <source>
        <dbReference type="ARBA" id="ARBA00023306"/>
    </source>
</evidence>
<sequence>MTSRAAPARGLEENMARAKDAKAGAAEAPRRRALGDIGNVGGVTTRSQAAKDKGPVKPTALKPRDPAPEPAAAPRSRVPAASHKGGSSLSSLLQSRSEFASVKRAAPAPCPPSPLPDIDGKDRHNPLAAADYAQDIYCYYRRVEPRFAVAADYMRTQAEVNEKMRSILIDWLVEVHLKFKLMPETLYLTVNLIDRYLAKRNVTRKRLQLVGVTAMLIASKYEEIWAPEVRDFVYISDKAYSREDILACEKTMLEVLSYDLTVPTTFSFLARFKKAAAVEDARAGNFAEYLIELALVDYAMLAHPLSLIAAAALHVSLSAVDAADTYPRALRRHARYELPEVSAVARQLVALADKAPASSLKAVFKKYSSSKFGEVATKVELPDLVEEEAA</sequence>
<dbReference type="InterPro" id="IPR048258">
    <property type="entry name" value="Cyclins_cyclin-box"/>
</dbReference>
<feature type="compositionally biased region" description="Low complexity" evidence="6">
    <location>
        <begin position="70"/>
        <end position="97"/>
    </location>
</feature>